<feature type="transmembrane region" description="Helical" evidence="2">
    <location>
        <begin position="204"/>
        <end position="226"/>
    </location>
</feature>
<feature type="compositionally biased region" description="Polar residues" evidence="1">
    <location>
        <begin position="316"/>
        <end position="331"/>
    </location>
</feature>
<protein>
    <submittedName>
        <fullName evidence="3">Uncharacterized protein</fullName>
    </submittedName>
</protein>
<gene>
    <name evidence="3" type="ORF">JVT61DRAFT_5727</name>
</gene>
<keyword evidence="2" id="KW-1133">Transmembrane helix</keyword>
<feature type="transmembrane region" description="Helical" evidence="2">
    <location>
        <begin position="424"/>
        <end position="442"/>
    </location>
</feature>
<feature type="compositionally biased region" description="Low complexity" evidence="1">
    <location>
        <begin position="283"/>
        <end position="301"/>
    </location>
</feature>
<name>A0A8I2YXV7_9AGAM</name>
<evidence type="ECO:0000313" key="3">
    <source>
        <dbReference type="EMBL" id="KAG6381319.1"/>
    </source>
</evidence>
<feature type="transmembrane region" description="Helical" evidence="2">
    <location>
        <begin position="130"/>
        <end position="151"/>
    </location>
</feature>
<proteinExistence type="predicted"/>
<feature type="transmembrane region" description="Helical" evidence="2">
    <location>
        <begin position="98"/>
        <end position="118"/>
    </location>
</feature>
<feature type="transmembrane region" description="Helical" evidence="2">
    <location>
        <begin position="393"/>
        <end position="412"/>
    </location>
</feature>
<organism evidence="3 4">
    <name type="scientific">Boletus reticuloceps</name>
    <dbReference type="NCBI Taxonomy" id="495285"/>
    <lineage>
        <taxon>Eukaryota</taxon>
        <taxon>Fungi</taxon>
        <taxon>Dikarya</taxon>
        <taxon>Basidiomycota</taxon>
        <taxon>Agaricomycotina</taxon>
        <taxon>Agaricomycetes</taxon>
        <taxon>Agaricomycetidae</taxon>
        <taxon>Boletales</taxon>
        <taxon>Boletineae</taxon>
        <taxon>Boletaceae</taxon>
        <taxon>Boletoideae</taxon>
        <taxon>Boletus</taxon>
    </lineage>
</organism>
<comment type="caution">
    <text evidence="3">The sequence shown here is derived from an EMBL/GenBank/DDBJ whole genome shotgun (WGS) entry which is preliminary data.</text>
</comment>
<keyword evidence="2" id="KW-0472">Membrane</keyword>
<feature type="region of interest" description="Disordered" evidence="1">
    <location>
        <begin position="247"/>
        <end position="303"/>
    </location>
</feature>
<sequence>MPSILPAIDSPSQVVVALSTHITISDFATFYPHTSPNSFQPAYASLADGSLVAPPFHHDLAVNNALLLITGCLLSIFLRNASKAAIYLWRGKIKKKGLLYTLFLSQLLGPIAIIPIILAQFNTSVNCAVILRIFFLTSGASLSLLVTGIFGVKSYRCLDNNRLVSAVLVTLRVAGSAVLIFNVIRIHTFRSLSGRCYTSSTALSSVFVILLLIESLFNCACFLYAVQKSHGPVAVRGRISVRLSLDDVTPRQPTEPRKEGAESVRNRNRRGWSDLRLHTNHGPTSSQISPSSPESSIASTPHDGFQGVHSLINAETAQSSKRPIPSPSTMHSLRPAPRSWTAKMPATMDGSHFPESVAAPIKLPTFPAQSPISRFTRYVPRMSLFREVMRDELCYSAITSAFTIVSATMTLVGVKSAGGIDATAWVALDWALISLLVTHSFGRAIRRHENESLLLHPSARYHDLHTDRTTAELLGDVPQPVRTPGMLSRARGRRSVAHHDVDSGAAPLSCPYVVCSPDRPTLRMEIYIP</sequence>
<evidence type="ECO:0000256" key="2">
    <source>
        <dbReference type="SAM" id="Phobius"/>
    </source>
</evidence>
<evidence type="ECO:0000256" key="1">
    <source>
        <dbReference type="SAM" id="MobiDB-lite"/>
    </source>
</evidence>
<dbReference type="Proteomes" id="UP000683000">
    <property type="component" value="Unassembled WGS sequence"/>
</dbReference>
<dbReference type="AlphaFoldDB" id="A0A8I2YXV7"/>
<feature type="compositionally biased region" description="Basic and acidic residues" evidence="1">
    <location>
        <begin position="247"/>
        <end position="277"/>
    </location>
</feature>
<feature type="transmembrane region" description="Helical" evidence="2">
    <location>
        <begin position="60"/>
        <end position="78"/>
    </location>
</feature>
<feature type="transmembrane region" description="Helical" evidence="2">
    <location>
        <begin position="163"/>
        <end position="184"/>
    </location>
</feature>
<dbReference type="OrthoDB" id="3267487at2759"/>
<evidence type="ECO:0000313" key="4">
    <source>
        <dbReference type="Proteomes" id="UP000683000"/>
    </source>
</evidence>
<dbReference type="EMBL" id="JAGFBS010000002">
    <property type="protein sequence ID" value="KAG6381319.1"/>
    <property type="molecule type" value="Genomic_DNA"/>
</dbReference>
<keyword evidence="4" id="KW-1185">Reference proteome</keyword>
<keyword evidence="2" id="KW-0812">Transmembrane</keyword>
<feature type="region of interest" description="Disordered" evidence="1">
    <location>
        <begin position="316"/>
        <end position="343"/>
    </location>
</feature>
<accession>A0A8I2YXV7</accession>
<reference evidence="3" key="1">
    <citation type="submission" date="2021-03" db="EMBL/GenBank/DDBJ databases">
        <title>Evolutionary innovations through gain and loss of genes in the ectomycorrhizal Boletales.</title>
        <authorList>
            <person name="Wu G."/>
            <person name="Miyauchi S."/>
            <person name="Morin E."/>
            <person name="Yang Z.-L."/>
            <person name="Xu J."/>
            <person name="Martin F.M."/>
        </authorList>
    </citation>
    <scope>NUCLEOTIDE SEQUENCE</scope>
    <source>
        <strain evidence="3">BR01</strain>
    </source>
</reference>